<dbReference type="CDD" id="cd08422">
    <property type="entry name" value="PBP2_CrgA_like"/>
    <property type="match status" value="1"/>
</dbReference>
<evidence type="ECO:0000256" key="1">
    <source>
        <dbReference type="ARBA" id="ARBA00009437"/>
    </source>
</evidence>
<comment type="caution">
    <text evidence="6">The sequence shown here is derived from an EMBL/GenBank/DDBJ whole genome shotgun (WGS) entry which is preliminary data.</text>
</comment>
<dbReference type="Gene3D" id="3.40.190.290">
    <property type="match status" value="1"/>
</dbReference>
<dbReference type="InterPro" id="IPR058163">
    <property type="entry name" value="LysR-type_TF_proteobact-type"/>
</dbReference>
<keyword evidence="3" id="KW-0238">DNA-binding</keyword>
<evidence type="ECO:0000256" key="4">
    <source>
        <dbReference type="ARBA" id="ARBA00023163"/>
    </source>
</evidence>
<dbReference type="PANTHER" id="PTHR30537">
    <property type="entry name" value="HTH-TYPE TRANSCRIPTIONAL REGULATOR"/>
    <property type="match status" value="1"/>
</dbReference>
<dbReference type="Gene3D" id="1.10.10.10">
    <property type="entry name" value="Winged helix-like DNA-binding domain superfamily/Winged helix DNA-binding domain"/>
    <property type="match status" value="1"/>
</dbReference>
<dbReference type="GO" id="GO:0003700">
    <property type="term" value="F:DNA-binding transcription factor activity"/>
    <property type="evidence" value="ECO:0007669"/>
    <property type="project" value="InterPro"/>
</dbReference>
<dbReference type="InterPro" id="IPR036388">
    <property type="entry name" value="WH-like_DNA-bd_sf"/>
</dbReference>
<organism evidence="6 7">
    <name type="scientific">Variovorax gossypii</name>
    <dbReference type="NCBI Taxonomy" id="1679495"/>
    <lineage>
        <taxon>Bacteria</taxon>
        <taxon>Pseudomonadati</taxon>
        <taxon>Pseudomonadota</taxon>
        <taxon>Betaproteobacteria</taxon>
        <taxon>Burkholderiales</taxon>
        <taxon>Comamonadaceae</taxon>
        <taxon>Variovorax</taxon>
    </lineage>
</organism>
<evidence type="ECO:0000313" key="7">
    <source>
        <dbReference type="Proteomes" id="UP000267418"/>
    </source>
</evidence>
<keyword evidence="2" id="KW-0805">Transcription regulation</keyword>
<dbReference type="PROSITE" id="PS50931">
    <property type="entry name" value="HTH_LYSR"/>
    <property type="match status" value="1"/>
</dbReference>
<sequence length="297" mass="32652">MKDFSLSDVRLFTKAAQLGGLTPAAEVLNVPKASASRQLQRLEATVGHLLLHRGATRFALTEEGREFLAAAQHALTILDDVMLDLSSEGDAVTGRLRIAVPHYYGRELLMNHLPAFMTAYPRLEVTVETGRDRADLFHDGADVAIRCGREGSDELVVRHLKQEPLMLCAAPAYLARHAPVQGLPDLAAHRFLTTDAGGRKREISLATVEKTHQMRVESVFRSDDPEMVLRLALSARGIALLPVSLARPQIDGATLVPVLPSLALKPHDIDLSYLPARRNTPKIKTFVDYFLAVFRSA</sequence>
<dbReference type="EMBL" id="RXOE01000002">
    <property type="protein sequence ID" value="RTQ35184.1"/>
    <property type="molecule type" value="Genomic_DNA"/>
</dbReference>
<dbReference type="SUPFAM" id="SSF46785">
    <property type="entry name" value="Winged helix' DNA-binding domain"/>
    <property type="match status" value="1"/>
</dbReference>
<keyword evidence="4" id="KW-0804">Transcription</keyword>
<dbReference type="AlphaFoldDB" id="A0A3S0IF23"/>
<dbReference type="InterPro" id="IPR036390">
    <property type="entry name" value="WH_DNA-bd_sf"/>
</dbReference>
<proteinExistence type="inferred from homology"/>
<dbReference type="Pfam" id="PF00126">
    <property type="entry name" value="HTH_1"/>
    <property type="match status" value="1"/>
</dbReference>
<dbReference type="GO" id="GO:0043565">
    <property type="term" value="F:sequence-specific DNA binding"/>
    <property type="evidence" value="ECO:0007669"/>
    <property type="project" value="TreeGrafter"/>
</dbReference>
<evidence type="ECO:0000259" key="5">
    <source>
        <dbReference type="PROSITE" id="PS50931"/>
    </source>
</evidence>
<accession>A0A3S0IF23</accession>
<dbReference type="InterPro" id="IPR000847">
    <property type="entry name" value="LysR_HTH_N"/>
</dbReference>
<reference evidence="6 7" key="1">
    <citation type="submission" date="2018-12" db="EMBL/GenBank/DDBJ databases">
        <title>The genome of Variovorax gossypii DSM 100435.</title>
        <authorList>
            <person name="Gao J."/>
            <person name="Sun J."/>
        </authorList>
    </citation>
    <scope>NUCLEOTIDE SEQUENCE [LARGE SCALE GENOMIC DNA]</scope>
    <source>
        <strain evidence="6 7">DSM 100435</strain>
    </source>
</reference>
<protein>
    <submittedName>
        <fullName evidence="6">LysR family transcriptional regulator</fullName>
    </submittedName>
</protein>
<dbReference type="GO" id="GO:0006351">
    <property type="term" value="P:DNA-templated transcription"/>
    <property type="evidence" value="ECO:0007669"/>
    <property type="project" value="TreeGrafter"/>
</dbReference>
<dbReference type="InterPro" id="IPR005119">
    <property type="entry name" value="LysR_subst-bd"/>
</dbReference>
<evidence type="ECO:0000256" key="2">
    <source>
        <dbReference type="ARBA" id="ARBA00023015"/>
    </source>
</evidence>
<dbReference type="PANTHER" id="PTHR30537:SF68">
    <property type="entry name" value="TRANSCRIPTIONAL REGULATOR-RELATED"/>
    <property type="match status" value="1"/>
</dbReference>
<evidence type="ECO:0000256" key="3">
    <source>
        <dbReference type="ARBA" id="ARBA00023125"/>
    </source>
</evidence>
<feature type="domain" description="HTH lysR-type" evidence="5">
    <location>
        <begin position="4"/>
        <end position="61"/>
    </location>
</feature>
<comment type="similarity">
    <text evidence="1">Belongs to the LysR transcriptional regulatory family.</text>
</comment>
<gene>
    <name evidence="6" type="ORF">EJP69_12425</name>
</gene>
<dbReference type="Pfam" id="PF03466">
    <property type="entry name" value="LysR_substrate"/>
    <property type="match status" value="1"/>
</dbReference>
<dbReference type="SUPFAM" id="SSF53850">
    <property type="entry name" value="Periplasmic binding protein-like II"/>
    <property type="match status" value="1"/>
</dbReference>
<dbReference type="Proteomes" id="UP000267418">
    <property type="component" value="Unassembled WGS sequence"/>
</dbReference>
<name>A0A3S0IF23_9BURK</name>
<evidence type="ECO:0000313" key="6">
    <source>
        <dbReference type="EMBL" id="RTQ35184.1"/>
    </source>
</evidence>
<dbReference type="RefSeq" id="WP_093305729.1">
    <property type="nucleotide sequence ID" value="NZ_RXOE01000002.1"/>
</dbReference>
<keyword evidence="7" id="KW-1185">Reference proteome</keyword>
<dbReference type="OrthoDB" id="8835791at2"/>